<dbReference type="EMBL" id="JADXDR010000212">
    <property type="protein sequence ID" value="KAI7835973.1"/>
    <property type="molecule type" value="Genomic_DNA"/>
</dbReference>
<dbReference type="AlphaFoldDB" id="A0AAD5DGE5"/>
<keyword evidence="3" id="KW-1185">Reference proteome</keyword>
<evidence type="ECO:0000256" key="1">
    <source>
        <dbReference type="SAM" id="MobiDB-lite"/>
    </source>
</evidence>
<accession>A0AAD5DGE5</accession>
<sequence>MIFSFQAVQQLCTRLLTEGHVAAAAAVAEASWHIAGEVGMPPIQVARLLAAPVVAAVDCGRAPAVAAVQRLLFGARMQALLVWLLVEIIEGMERPDAAAATALEVLGEEGGAVLNGDLSALLTADGHHRAAAALSRALYDQASSLGQEQEVAAALAAGIAQAAQAGSVEDAVAVQWLLFEQGQTEVLRGTLAALTGWPAGAAAAGRLSWHAIETDRESLVAATSLTLLLAGQAHEAAAALEALAAASGQQDRVARVAAAVMVDAVDGGAAAAVAAANAQLWGCGLTPLLRDTMACAARQGWADAAAKVSRQALQQGHGGMVADVAAALIVEGAVEESAQLAAHLAMAANFSSAAIQASLSGPPAAALSAAMAAAVQCGGASHAAAVAAELLHEGHQELLADVSAHMVASGHAGELAQLAAAALALELPHSKITLSELSGLLSRTVQEFSDGGSAGDGMPARAIARAARQPPGGRQEEGLKQLSHDLVATSGDTA</sequence>
<reference evidence="2" key="1">
    <citation type="submission" date="2020-11" db="EMBL/GenBank/DDBJ databases">
        <title>Chlorella ohadii genome sequencing and assembly.</title>
        <authorList>
            <person name="Murik O."/>
            <person name="Treves H."/>
            <person name="Kedem I."/>
            <person name="Shotland Y."/>
            <person name="Kaplan A."/>
        </authorList>
    </citation>
    <scope>NUCLEOTIDE SEQUENCE</scope>
    <source>
        <strain evidence="2">1</strain>
    </source>
</reference>
<dbReference type="Proteomes" id="UP001205105">
    <property type="component" value="Unassembled WGS sequence"/>
</dbReference>
<feature type="compositionally biased region" description="Basic and acidic residues" evidence="1">
    <location>
        <begin position="474"/>
        <end position="483"/>
    </location>
</feature>
<evidence type="ECO:0000313" key="3">
    <source>
        <dbReference type="Proteomes" id="UP001205105"/>
    </source>
</evidence>
<proteinExistence type="predicted"/>
<gene>
    <name evidence="2" type="ORF">COHA_010141</name>
</gene>
<organism evidence="2 3">
    <name type="scientific">Chlorella ohadii</name>
    <dbReference type="NCBI Taxonomy" id="2649997"/>
    <lineage>
        <taxon>Eukaryota</taxon>
        <taxon>Viridiplantae</taxon>
        <taxon>Chlorophyta</taxon>
        <taxon>core chlorophytes</taxon>
        <taxon>Trebouxiophyceae</taxon>
        <taxon>Chlorellales</taxon>
        <taxon>Chlorellaceae</taxon>
        <taxon>Chlorella clade</taxon>
        <taxon>Chlorella</taxon>
    </lineage>
</organism>
<comment type="caution">
    <text evidence="2">The sequence shown here is derived from an EMBL/GenBank/DDBJ whole genome shotgun (WGS) entry which is preliminary data.</text>
</comment>
<feature type="region of interest" description="Disordered" evidence="1">
    <location>
        <begin position="465"/>
        <end position="494"/>
    </location>
</feature>
<name>A0AAD5DGE5_9CHLO</name>
<evidence type="ECO:0000313" key="2">
    <source>
        <dbReference type="EMBL" id="KAI7835973.1"/>
    </source>
</evidence>
<protein>
    <submittedName>
        <fullName evidence="2">Uncharacterized protein</fullName>
    </submittedName>
</protein>